<comment type="caution">
    <text evidence="2">The sequence shown here is derived from an EMBL/GenBank/DDBJ whole genome shotgun (WGS) entry which is preliminary data.</text>
</comment>
<sequence length="86" mass="9599">MKAHFSKDGVELELARHEYIFVYLALSHVIDGISMDDADFRNILGLERSEAAAMLDGLSQRELGARQSGQHWNPVPRGEQSRSSGE</sequence>
<evidence type="ECO:0008006" key="4">
    <source>
        <dbReference type="Google" id="ProtNLM"/>
    </source>
</evidence>
<reference evidence="3" key="1">
    <citation type="journal article" date="2019" name="Int. J. Syst. Evol. Microbiol.">
        <title>The Global Catalogue of Microorganisms (GCM) 10K type strain sequencing project: providing services to taxonomists for standard genome sequencing and annotation.</title>
        <authorList>
            <consortium name="The Broad Institute Genomics Platform"/>
            <consortium name="The Broad Institute Genome Sequencing Center for Infectious Disease"/>
            <person name="Wu L."/>
            <person name="Ma J."/>
        </authorList>
    </citation>
    <scope>NUCLEOTIDE SEQUENCE [LARGE SCALE GENOMIC DNA]</scope>
    <source>
        <strain evidence="3">CCUG 52478</strain>
    </source>
</reference>
<evidence type="ECO:0000256" key="1">
    <source>
        <dbReference type="SAM" id="MobiDB-lite"/>
    </source>
</evidence>
<dbReference type="RefSeq" id="WP_367920410.1">
    <property type="nucleotide sequence ID" value="NZ_BAABAC010000031.1"/>
</dbReference>
<accession>A0ABW3VW19</accession>
<evidence type="ECO:0000313" key="2">
    <source>
        <dbReference type="EMBL" id="MFD1247107.1"/>
    </source>
</evidence>
<dbReference type="Proteomes" id="UP001597229">
    <property type="component" value="Unassembled WGS sequence"/>
</dbReference>
<gene>
    <name evidence="2" type="ORF">ACFQ3F_04850</name>
</gene>
<keyword evidence="3" id="KW-1185">Reference proteome</keyword>
<dbReference type="EMBL" id="JBHTLX010000006">
    <property type="protein sequence ID" value="MFD1247107.1"/>
    <property type="molecule type" value="Genomic_DNA"/>
</dbReference>
<name>A0ABW3VW19_9ACTN</name>
<protein>
    <recommendedName>
        <fullName evidence="4">MarR family transcriptional regulator</fullName>
    </recommendedName>
</protein>
<evidence type="ECO:0000313" key="3">
    <source>
        <dbReference type="Proteomes" id="UP001597229"/>
    </source>
</evidence>
<feature type="region of interest" description="Disordered" evidence="1">
    <location>
        <begin position="64"/>
        <end position="86"/>
    </location>
</feature>
<organism evidence="2 3">
    <name type="scientific">Nocardioides ginsengisoli</name>
    <dbReference type="NCBI Taxonomy" id="363868"/>
    <lineage>
        <taxon>Bacteria</taxon>
        <taxon>Bacillati</taxon>
        <taxon>Actinomycetota</taxon>
        <taxon>Actinomycetes</taxon>
        <taxon>Propionibacteriales</taxon>
        <taxon>Nocardioidaceae</taxon>
        <taxon>Nocardioides</taxon>
    </lineage>
</organism>
<proteinExistence type="predicted"/>